<keyword evidence="4 6" id="KW-1133">Transmembrane helix</keyword>
<feature type="transmembrane region" description="Helical" evidence="6">
    <location>
        <begin position="23"/>
        <end position="48"/>
    </location>
</feature>
<accession>A0ABP0RJA2</accession>
<keyword evidence="5 6" id="KW-0472">Membrane</keyword>
<sequence>MQVPWTLAWATPLYLLVGFPLDFYRFFVFVLTSFLVLLLACAAGSAVGAKTRDADGNRSVLMPLIIPSTLFSGYVIPYAQIPLVWKPFYYASPIMWGMSILETSLYQGAEFGDCDSSIPFSRRHCYATGEEYLKHSTCALAQQLGVFGMIGVCLIYVTLGLLLNIRMIHKAVLNGQV</sequence>
<comment type="subcellular location">
    <subcellularLocation>
        <location evidence="1">Membrane</location>
        <topology evidence="1">Multi-pass membrane protein</topology>
    </subcellularLocation>
</comment>
<evidence type="ECO:0000313" key="9">
    <source>
        <dbReference type="Proteomes" id="UP001642484"/>
    </source>
</evidence>
<evidence type="ECO:0000256" key="1">
    <source>
        <dbReference type="ARBA" id="ARBA00004141"/>
    </source>
</evidence>
<name>A0ABP0RJA2_9DINO</name>
<comment type="caution">
    <text evidence="8">The sequence shown here is derived from an EMBL/GenBank/DDBJ whole genome shotgun (WGS) entry which is preliminary data.</text>
</comment>
<reference evidence="8 9" key="1">
    <citation type="submission" date="2024-02" db="EMBL/GenBank/DDBJ databases">
        <authorList>
            <person name="Chen Y."/>
            <person name="Shah S."/>
            <person name="Dougan E. K."/>
            <person name="Thang M."/>
            <person name="Chan C."/>
        </authorList>
    </citation>
    <scope>NUCLEOTIDE SEQUENCE [LARGE SCALE GENOMIC DNA]</scope>
</reference>
<feature type="domain" description="ABC-2 type transporter transmembrane" evidence="7">
    <location>
        <begin position="7"/>
        <end position="103"/>
    </location>
</feature>
<proteinExistence type="predicted"/>
<dbReference type="InterPro" id="IPR013525">
    <property type="entry name" value="ABC2_TM"/>
</dbReference>
<dbReference type="Pfam" id="PF01061">
    <property type="entry name" value="ABC2_membrane"/>
    <property type="match status" value="1"/>
</dbReference>
<evidence type="ECO:0000256" key="3">
    <source>
        <dbReference type="ARBA" id="ARBA00022692"/>
    </source>
</evidence>
<feature type="transmembrane region" description="Helical" evidence="6">
    <location>
        <begin position="60"/>
        <end position="79"/>
    </location>
</feature>
<evidence type="ECO:0000256" key="6">
    <source>
        <dbReference type="SAM" id="Phobius"/>
    </source>
</evidence>
<protein>
    <recommendedName>
        <fullName evidence="7">ABC-2 type transporter transmembrane domain-containing protein</fullName>
    </recommendedName>
</protein>
<evidence type="ECO:0000313" key="8">
    <source>
        <dbReference type="EMBL" id="CAK9100692.1"/>
    </source>
</evidence>
<dbReference type="PANTHER" id="PTHR19241">
    <property type="entry name" value="ATP-BINDING CASSETTE TRANSPORTER"/>
    <property type="match status" value="1"/>
</dbReference>
<keyword evidence="9" id="KW-1185">Reference proteome</keyword>
<gene>
    <name evidence="8" type="ORF">CCMP2556_LOCUS47544</name>
</gene>
<keyword evidence="2" id="KW-0813">Transport</keyword>
<keyword evidence="3 6" id="KW-0812">Transmembrane</keyword>
<evidence type="ECO:0000256" key="2">
    <source>
        <dbReference type="ARBA" id="ARBA00022448"/>
    </source>
</evidence>
<evidence type="ECO:0000256" key="5">
    <source>
        <dbReference type="ARBA" id="ARBA00023136"/>
    </source>
</evidence>
<evidence type="ECO:0000256" key="4">
    <source>
        <dbReference type="ARBA" id="ARBA00022989"/>
    </source>
</evidence>
<organism evidence="8 9">
    <name type="scientific">Durusdinium trenchii</name>
    <dbReference type="NCBI Taxonomy" id="1381693"/>
    <lineage>
        <taxon>Eukaryota</taxon>
        <taxon>Sar</taxon>
        <taxon>Alveolata</taxon>
        <taxon>Dinophyceae</taxon>
        <taxon>Suessiales</taxon>
        <taxon>Symbiodiniaceae</taxon>
        <taxon>Durusdinium</taxon>
    </lineage>
</organism>
<dbReference type="EMBL" id="CAXAMN010026117">
    <property type="protein sequence ID" value="CAK9100692.1"/>
    <property type="molecule type" value="Genomic_DNA"/>
</dbReference>
<feature type="transmembrane region" description="Helical" evidence="6">
    <location>
        <begin position="144"/>
        <end position="163"/>
    </location>
</feature>
<evidence type="ECO:0000259" key="7">
    <source>
        <dbReference type="Pfam" id="PF01061"/>
    </source>
</evidence>
<dbReference type="Proteomes" id="UP001642484">
    <property type="component" value="Unassembled WGS sequence"/>
</dbReference>